<comment type="catalytic activity">
    <reaction evidence="1">
        <text>2 a phenolic donor + H2O2 = 2 a phenolic radical donor + 2 H2O</text>
        <dbReference type="Rhea" id="RHEA:56136"/>
        <dbReference type="ChEBI" id="CHEBI:15377"/>
        <dbReference type="ChEBI" id="CHEBI:16240"/>
        <dbReference type="ChEBI" id="CHEBI:139520"/>
        <dbReference type="ChEBI" id="CHEBI:139521"/>
        <dbReference type="EC" id="1.11.1.7"/>
    </reaction>
</comment>
<dbReference type="InterPro" id="IPR000823">
    <property type="entry name" value="Peroxidase_pln"/>
</dbReference>
<feature type="binding site" evidence="16">
    <location>
        <position position="72"/>
    </location>
    <ligand>
        <name>Ca(2+)</name>
        <dbReference type="ChEBI" id="CHEBI:29108"/>
        <label>1</label>
    </ligand>
</feature>
<dbReference type="PROSITE" id="PS00435">
    <property type="entry name" value="PEROXIDASE_1"/>
    <property type="match status" value="1"/>
</dbReference>
<dbReference type="Proteomes" id="UP000734854">
    <property type="component" value="Unassembled WGS sequence"/>
</dbReference>
<evidence type="ECO:0000313" key="22">
    <source>
        <dbReference type="Proteomes" id="UP000734854"/>
    </source>
</evidence>
<keyword evidence="11" id="KW-0325">Glycoprotein</keyword>
<evidence type="ECO:0000256" key="7">
    <source>
        <dbReference type="ARBA" id="ARBA00022837"/>
    </source>
</evidence>
<dbReference type="OrthoDB" id="2113341at2759"/>
<evidence type="ECO:0000256" key="16">
    <source>
        <dbReference type="PIRSR" id="PIRSR600823-3"/>
    </source>
</evidence>
<dbReference type="GO" id="GO:0140825">
    <property type="term" value="F:lactoperoxidase activity"/>
    <property type="evidence" value="ECO:0007669"/>
    <property type="project" value="UniProtKB-EC"/>
</dbReference>
<dbReference type="GO" id="GO:0046872">
    <property type="term" value="F:metal ion binding"/>
    <property type="evidence" value="ECO:0007669"/>
    <property type="project" value="UniProtKB-KW"/>
</dbReference>
<keyword evidence="4" id="KW-0575">Peroxidase</keyword>
<keyword evidence="10 18" id="KW-1015">Disulfide bond</keyword>
<dbReference type="CDD" id="cd00693">
    <property type="entry name" value="secretory_peroxidase"/>
    <property type="match status" value="1"/>
</dbReference>
<dbReference type="FunFam" id="1.10.520.10:FF:000001">
    <property type="entry name" value="Peroxidase"/>
    <property type="match status" value="1"/>
</dbReference>
<dbReference type="FunFam" id="1.10.420.10:FF:000006">
    <property type="entry name" value="Peroxidase"/>
    <property type="match status" value="1"/>
</dbReference>
<comment type="cofactor">
    <cofactor evidence="16">
        <name>heme b</name>
        <dbReference type="ChEBI" id="CHEBI:60344"/>
    </cofactor>
    <text evidence="16">Binds 1 heme b (iron(II)-protoporphyrin IX) group per subunit.</text>
</comment>
<proteinExistence type="inferred from homology"/>
<evidence type="ECO:0000256" key="14">
    <source>
        <dbReference type="PIRSR" id="PIRSR600823-1"/>
    </source>
</evidence>
<dbReference type="PANTHER" id="PTHR31517:SF84">
    <property type="entry name" value="PEROXIDASE"/>
    <property type="match status" value="1"/>
</dbReference>
<feature type="binding site" evidence="16">
    <location>
        <position position="244"/>
    </location>
    <ligand>
        <name>Ca(2+)</name>
        <dbReference type="ChEBI" id="CHEBI:29108"/>
        <label>2</label>
    </ligand>
</feature>
<dbReference type="InterPro" id="IPR019793">
    <property type="entry name" value="Peroxidases_heam-ligand_BS"/>
</dbReference>
<feature type="disulfide bond" evidence="18">
    <location>
        <begin position="194"/>
        <end position="226"/>
    </location>
</feature>
<comment type="similarity">
    <text evidence="2">Belongs to the peroxidase family. Ascorbate peroxidase subfamily.</text>
</comment>
<evidence type="ECO:0000256" key="10">
    <source>
        <dbReference type="ARBA" id="ARBA00023157"/>
    </source>
</evidence>
<evidence type="ECO:0000256" key="8">
    <source>
        <dbReference type="ARBA" id="ARBA00023002"/>
    </source>
</evidence>
<feature type="chain" id="PRO_5035243939" description="Peroxidase 1" evidence="19">
    <location>
        <begin position="22"/>
        <end position="316"/>
    </location>
</feature>
<feature type="disulfide bond" evidence="18">
    <location>
        <begin position="116"/>
        <end position="312"/>
    </location>
</feature>
<evidence type="ECO:0000256" key="17">
    <source>
        <dbReference type="PIRSR" id="PIRSR600823-4"/>
    </source>
</evidence>
<evidence type="ECO:0000256" key="12">
    <source>
        <dbReference type="ARBA" id="ARBA00023324"/>
    </source>
</evidence>
<feature type="site" description="Transition state stabilizer" evidence="17">
    <location>
        <position position="58"/>
    </location>
</feature>
<feature type="binding site" evidence="16">
    <location>
        <position position="188"/>
    </location>
    <ligand>
        <name>Ca(2+)</name>
        <dbReference type="ChEBI" id="CHEBI:29108"/>
        <label>2</label>
    </ligand>
</feature>
<evidence type="ECO:0000256" key="18">
    <source>
        <dbReference type="PIRSR" id="PIRSR600823-5"/>
    </source>
</evidence>
<evidence type="ECO:0000256" key="19">
    <source>
        <dbReference type="SAM" id="SignalP"/>
    </source>
</evidence>
<evidence type="ECO:0000256" key="13">
    <source>
        <dbReference type="ARBA" id="ARBA00072322"/>
    </source>
</evidence>
<organism evidence="21 22">
    <name type="scientific">Zingiber officinale</name>
    <name type="common">Ginger</name>
    <name type="synonym">Amomum zingiber</name>
    <dbReference type="NCBI Taxonomy" id="94328"/>
    <lineage>
        <taxon>Eukaryota</taxon>
        <taxon>Viridiplantae</taxon>
        <taxon>Streptophyta</taxon>
        <taxon>Embryophyta</taxon>
        <taxon>Tracheophyta</taxon>
        <taxon>Spermatophyta</taxon>
        <taxon>Magnoliopsida</taxon>
        <taxon>Liliopsida</taxon>
        <taxon>Zingiberales</taxon>
        <taxon>Zingiberaceae</taxon>
        <taxon>Zingiber</taxon>
    </lineage>
</organism>
<keyword evidence="8" id="KW-0560">Oxidoreductase</keyword>
<feature type="binding site" evidence="16">
    <location>
        <position position="70"/>
    </location>
    <ligand>
        <name>Ca(2+)</name>
        <dbReference type="ChEBI" id="CHEBI:29108"/>
        <label>1</label>
    </ligand>
</feature>
<feature type="domain" description="Plant heme peroxidase family profile" evidence="20">
    <location>
        <begin position="21"/>
        <end position="316"/>
    </location>
</feature>
<evidence type="ECO:0000256" key="2">
    <source>
        <dbReference type="ARBA" id="ARBA00006873"/>
    </source>
</evidence>
<feature type="binding site" evidence="16">
    <location>
        <position position="63"/>
    </location>
    <ligand>
        <name>Ca(2+)</name>
        <dbReference type="ChEBI" id="CHEBI:29108"/>
        <label>1</label>
    </ligand>
</feature>
<keyword evidence="9 16" id="KW-0408">Iron</keyword>
<accession>A0A8J5HYC7</accession>
<dbReference type="PROSITE" id="PS00436">
    <property type="entry name" value="PEROXIDASE_2"/>
    <property type="match status" value="1"/>
</dbReference>
<dbReference type="PANTHER" id="PTHR31517">
    <property type="match status" value="1"/>
</dbReference>
<dbReference type="GO" id="GO:0042744">
    <property type="term" value="P:hydrogen peroxide catabolic process"/>
    <property type="evidence" value="ECO:0007669"/>
    <property type="project" value="UniProtKB-KW"/>
</dbReference>
<feature type="binding site" evidence="16">
    <location>
        <position position="84"/>
    </location>
    <ligand>
        <name>Ca(2+)</name>
        <dbReference type="ChEBI" id="CHEBI:29108"/>
        <label>1</label>
    </ligand>
</feature>
<feature type="disulfide bond" evidence="18">
    <location>
        <begin position="31"/>
        <end position="110"/>
    </location>
</feature>
<dbReference type="EC" id="1.11.1.7" evidence="3"/>
<keyword evidence="12" id="KW-0376">Hydrogen peroxide</keyword>
<evidence type="ECO:0000256" key="5">
    <source>
        <dbReference type="ARBA" id="ARBA00022617"/>
    </source>
</evidence>
<evidence type="ECO:0000313" key="21">
    <source>
        <dbReference type="EMBL" id="KAG6522636.1"/>
    </source>
</evidence>
<keyword evidence="22" id="KW-1185">Reference proteome</keyword>
<keyword evidence="19" id="KW-0732">Signal</keyword>
<feature type="binding site" evidence="15">
    <location>
        <position position="157"/>
    </location>
    <ligand>
        <name>substrate</name>
    </ligand>
</feature>
<evidence type="ECO:0000256" key="4">
    <source>
        <dbReference type="ARBA" id="ARBA00022559"/>
    </source>
</evidence>
<comment type="caution">
    <text evidence="21">The sequence shown here is derived from an EMBL/GenBank/DDBJ whole genome shotgun (WGS) entry which is preliminary data.</text>
</comment>
<dbReference type="Pfam" id="PF00141">
    <property type="entry name" value="peroxidase"/>
    <property type="match status" value="1"/>
</dbReference>
<dbReference type="InterPro" id="IPR002016">
    <property type="entry name" value="Haem_peroxidase"/>
</dbReference>
<evidence type="ECO:0000259" key="20">
    <source>
        <dbReference type="PROSITE" id="PS50873"/>
    </source>
</evidence>
<keyword evidence="5" id="KW-0349">Heme</keyword>
<evidence type="ECO:0000256" key="3">
    <source>
        <dbReference type="ARBA" id="ARBA00012313"/>
    </source>
</evidence>
<evidence type="ECO:0000256" key="15">
    <source>
        <dbReference type="PIRSR" id="PIRSR600823-2"/>
    </source>
</evidence>
<dbReference type="EMBL" id="JACMSC010000005">
    <property type="protein sequence ID" value="KAG6522636.1"/>
    <property type="molecule type" value="Genomic_DNA"/>
</dbReference>
<evidence type="ECO:0000256" key="9">
    <source>
        <dbReference type="ARBA" id="ARBA00023004"/>
    </source>
</evidence>
<dbReference type="PROSITE" id="PS50873">
    <property type="entry name" value="PEROXIDASE_4"/>
    <property type="match status" value="1"/>
</dbReference>
<dbReference type="AlphaFoldDB" id="A0A8J5HYC7"/>
<dbReference type="GO" id="GO:0020037">
    <property type="term" value="F:heme binding"/>
    <property type="evidence" value="ECO:0007669"/>
    <property type="project" value="InterPro"/>
</dbReference>
<feature type="binding site" description="axial binding residue" evidence="16">
    <location>
        <position position="187"/>
    </location>
    <ligand>
        <name>heme b</name>
        <dbReference type="ChEBI" id="CHEBI:60344"/>
    </ligand>
    <ligandPart>
        <name>Fe</name>
        <dbReference type="ChEBI" id="CHEBI:18248"/>
    </ligandPart>
</feature>
<feature type="signal peptide" evidence="19">
    <location>
        <begin position="1"/>
        <end position="21"/>
    </location>
</feature>
<protein>
    <recommendedName>
        <fullName evidence="13">Peroxidase 1</fullName>
        <ecNumber evidence="3">1.11.1.7</ecNumber>
    </recommendedName>
</protein>
<evidence type="ECO:0000256" key="1">
    <source>
        <dbReference type="ARBA" id="ARBA00000189"/>
    </source>
</evidence>
<reference evidence="21 22" key="1">
    <citation type="submission" date="2020-08" db="EMBL/GenBank/DDBJ databases">
        <title>Plant Genome Project.</title>
        <authorList>
            <person name="Zhang R.-G."/>
        </authorList>
    </citation>
    <scope>NUCLEOTIDE SEQUENCE [LARGE SCALE GENOMIC DNA]</scope>
    <source>
        <tissue evidence="21">Rhizome</tissue>
    </source>
</reference>
<sequence length="316" mass="34770">MIASFFKSILLIEVFMVGAEALSMGYYIMSCPFADQTVTDTVNQALRKDPTLAAGLLRLHFHDCFVQGCDASVLIDSTEDNTAEKDSPANLSLRGYEVIDQAKKLIEQQCPGVVSCADIVALAARDAVFWAGGPYYDIPKGRKDGRRSKIEDTINLPSPISNSSDLMKLFWKHGFNAHELVALSGAHTLGAARCSNFKQRLSNFDAVNDVDPTLDSSFAKSLSRVCAAGDDAEVPFDRTRSAFDRAYFWALQSGMGVLASDQTLFSDPQTRRVVNGYAMNDAMFFFDFQQAVTKMGLLDVKEGNQGEVRAHCRRVN</sequence>
<keyword evidence="7 16" id="KW-0106">Calcium</keyword>
<dbReference type="GO" id="GO:0006979">
    <property type="term" value="P:response to oxidative stress"/>
    <property type="evidence" value="ECO:0007669"/>
    <property type="project" value="InterPro"/>
</dbReference>
<name>A0A8J5HYC7_ZINOF</name>
<feature type="active site" description="Proton acceptor" evidence="14">
    <location>
        <position position="62"/>
    </location>
</feature>
<feature type="binding site" evidence="16">
    <location>
        <position position="66"/>
    </location>
    <ligand>
        <name>Ca(2+)</name>
        <dbReference type="ChEBI" id="CHEBI:29108"/>
        <label>1</label>
    </ligand>
</feature>
<feature type="binding site" evidence="16">
    <location>
        <position position="237"/>
    </location>
    <ligand>
        <name>Ca(2+)</name>
        <dbReference type="ChEBI" id="CHEBI:29108"/>
        <label>2</label>
    </ligand>
</feature>
<dbReference type="InterPro" id="IPR033905">
    <property type="entry name" value="Secretory_peroxidase"/>
</dbReference>
<comment type="cofactor">
    <cofactor evidence="16">
        <name>Ca(2+)</name>
        <dbReference type="ChEBI" id="CHEBI:29108"/>
    </cofactor>
    <text evidence="16">Binds 2 calcium ions per subunit.</text>
</comment>
<feature type="disulfide bond" evidence="18">
    <location>
        <begin position="64"/>
        <end position="69"/>
    </location>
</feature>
<feature type="binding site" evidence="16">
    <location>
        <position position="239"/>
    </location>
    <ligand>
        <name>Ca(2+)</name>
        <dbReference type="ChEBI" id="CHEBI:29108"/>
        <label>2</label>
    </ligand>
</feature>
<evidence type="ECO:0000256" key="6">
    <source>
        <dbReference type="ARBA" id="ARBA00022723"/>
    </source>
</evidence>
<dbReference type="InterPro" id="IPR019794">
    <property type="entry name" value="Peroxidases_AS"/>
</dbReference>
<evidence type="ECO:0000256" key="11">
    <source>
        <dbReference type="ARBA" id="ARBA00023180"/>
    </source>
</evidence>
<gene>
    <name evidence="21" type="ORF">ZIOFF_019782</name>
</gene>
<feature type="binding site" evidence="16">
    <location>
        <position position="68"/>
    </location>
    <ligand>
        <name>Ca(2+)</name>
        <dbReference type="ChEBI" id="CHEBI:29108"/>
        <label>1</label>
    </ligand>
</feature>
<keyword evidence="6 16" id="KW-0479">Metal-binding</keyword>